<feature type="domain" description="Dynamin N-terminal" evidence="1">
    <location>
        <begin position="167"/>
        <end position="395"/>
    </location>
</feature>
<proteinExistence type="predicted"/>
<dbReference type="InterPro" id="IPR013761">
    <property type="entry name" value="SAM/pointed_sf"/>
</dbReference>
<protein>
    <submittedName>
        <fullName evidence="2">Nuclear GTPase SLIP-GC-like</fullName>
    </submittedName>
</protein>
<dbReference type="Proteomes" id="UP000261500">
    <property type="component" value="Unplaced"/>
</dbReference>
<dbReference type="GO" id="GO:0003924">
    <property type="term" value="F:GTPase activity"/>
    <property type="evidence" value="ECO:0007669"/>
    <property type="project" value="TreeGrafter"/>
</dbReference>
<dbReference type="Ensembl" id="ENSPLAT00000020943.1">
    <property type="protein sequence ID" value="ENSPLAP00000027691.1"/>
    <property type="gene ID" value="ENSPLAG00000016480.1"/>
</dbReference>
<dbReference type="RefSeq" id="XP_014910962.1">
    <property type="nucleotide sequence ID" value="XM_015055476.1"/>
</dbReference>
<reference evidence="2" key="1">
    <citation type="submission" date="2025-08" db="UniProtKB">
        <authorList>
            <consortium name="Ensembl"/>
        </authorList>
    </citation>
    <scope>IDENTIFICATION</scope>
</reference>
<dbReference type="RefSeq" id="XP_014910963.1">
    <property type="nucleotide sequence ID" value="XM_015055477.1"/>
</dbReference>
<dbReference type="Gene3D" id="3.40.50.300">
    <property type="entry name" value="P-loop containing nucleotide triphosphate hydrolases"/>
    <property type="match status" value="2"/>
</dbReference>
<sequence length="816" mass="93859">MDDFVRDKLRQWRLSAWIYRFKDQEIDTESFFGLEDEDIKDLIPKVGPRVRFKRRLKSLRQQHKQNQETEFVPSEEMETLSYLNEFSASTSGTAKRKLEPEFESSAEKPAAKQHCGAVPFSEARILSDVKKIMVHIHSKLFQQDNNKLNNFLKNEITKLSIDKREMVGVFGKTGAGKSSLINAVIGQANLLPIGDLNACTSVMIKVEANMEDKYEAEIEFITKEEWQDEVWSMCQYLCDHMDQENDDEDGCQDDSDDNEDDDYENKLSALYGKDRKQTKPDEFMDPKNFREIPEFLQSKTKTLTFHSAEMLSEGIAKYTKNDPNQGEGKKLKRLYWPLVKCVTVKVPNIPLLQHVTLVDLPGNGDRNKSRDQMWKEIVGKCSTVWIVAFITRSASEIESWQILKSTASLMGNGGECQNIHFICTKSDVFEDFQQHTAEDRLNLILDRNMKTKEAVKEEFKKLHNVKKHFSEDNFEVFTVSSKEFLVGELKEHSEIPKLQKVLQDLNDCHSETLNYVSGAYGILSLIQGTSLRGTVGKTEDVYDELEKNKNSQLELIKKSLDETYSDFEKCLNEGVEKSKSCCENTLRTVLHPRRSGRSFWRTLQCVVQNGGIYKPRKKQEINLNMKLTSPLANSIDEEFRKTFPTKGKNGPFNGVINKFSLDTEKLKSKYSGVDLLLNFLKTEEEKIQSELNKVIRDRKKTVYNSLTKTIEESMKPCYKKAAGFSKADTLKNIRETIETHVKKSKDTMFDKAKDVMLTELKSLEDDILESVKSTMEECLELSFRTDDHSIPDVSTELGIVEKLYDELKRNTKDAVN</sequence>
<evidence type="ECO:0000313" key="3">
    <source>
        <dbReference type="Proteomes" id="UP000261500"/>
    </source>
</evidence>
<dbReference type="InterPro" id="IPR053082">
    <property type="entry name" value="Nuclear_GTPase_SLIP-GC"/>
</dbReference>
<dbReference type="Pfam" id="PF00350">
    <property type="entry name" value="Dynamin_N"/>
    <property type="match status" value="1"/>
</dbReference>
<organism evidence="2 3">
    <name type="scientific">Poecilia latipinna</name>
    <name type="common">sailfin molly</name>
    <dbReference type="NCBI Taxonomy" id="48699"/>
    <lineage>
        <taxon>Eukaryota</taxon>
        <taxon>Metazoa</taxon>
        <taxon>Chordata</taxon>
        <taxon>Craniata</taxon>
        <taxon>Vertebrata</taxon>
        <taxon>Euteleostomi</taxon>
        <taxon>Actinopterygii</taxon>
        <taxon>Neopterygii</taxon>
        <taxon>Teleostei</taxon>
        <taxon>Neoteleostei</taxon>
        <taxon>Acanthomorphata</taxon>
        <taxon>Ovalentaria</taxon>
        <taxon>Atherinomorphae</taxon>
        <taxon>Cyprinodontiformes</taxon>
        <taxon>Poeciliidae</taxon>
        <taxon>Poeciliinae</taxon>
        <taxon>Poecilia</taxon>
    </lineage>
</organism>
<name>A0A3B3VRN8_9TELE</name>
<dbReference type="RefSeq" id="XP_014910961.1">
    <property type="nucleotide sequence ID" value="XM_015055475.1"/>
</dbReference>
<dbReference type="OrthoDB" id="3598281at2759"/>
<evidence type="ECO:0000313" key="2">
    <source>
        <dbReference type="Ensembl" id="ENSPLAP00000027691.1"/>
    </source>
</evidence>
<dbReference type="InterPro" id="IPR027417">
    <property type="entry name" value="P-loop_NTPase"/>
</dbReference>
<dbReference type="KEGG" id="plai:106961629"/>
<dbReference type="AlphaFoldDB" id="A0A3B3VRN8"/>
<accession>A0A3B3VRN8</accession>
<dbReference type="GeneID" id="106961629"/>
<dbReference type="PANTHER" id="PTHR47308">
    <property type="entry name" value="NUCLEAR GTPASE SLIP-GC"/>
    <property type="match status" value="1"/>
</dbReference>
<dbReference type="GeneTree" id="ENSGT00390000007091"/>
<evidence type="ECO:0000259" key="1">
    <source>
        <dbReference type="Pfam" id="PF00350"/>
    </source>
</evidence>
<dbReference type="SUPFAM" id="SSF52540">
    <property type="entry name" value="P-loop containing nucleoside triphosphate hydrolases"/>
    <property type="match status" value="1"/>
</dbReference>
<dbReference type="Gene3D" id="1.10.150.50">
    <property type="entry name" value="Transcription Factor, Ets-1"/>
    <property type="match status" value="1"/>
</dbReference>
<dbReference type="InterPro" id="IPR045063">
    <property type="entry name" value="Dynamin_N"/>
</dbReference>
<dbReference type="STRING" id="48699.ENSPLAP00000027691"/>
<keyword evidence="3" id="KW-1185">Reference proteome</keyword>
<dbReference type="PANTHER" id="PTHR47308:SF1">
    <property type="entry name" value="NUCLEAR GTPASE SLIP-GC"/>
    <property type="match status" value="1"/>
</dbReference>
<reference evidence="2" key="2">
    <citation type="submission" date="2025-09" db="UniProtKB">
        <authorList>
            <consortium name="Ensembl"/>
        </authorList>
    </citation>
    <scope>IDENTIFICATION</scope>
</reference>